<keyword evidence="3" id="KW-1185">Reference proteome</keyword>
<keyword evidence="1" id="KW-0812">Transmembrane</keyword>
<dbReference type="Pfam" id="PF11139">
    <property type="entry name" value="SfLAP"/>
    <property type="match status" value="1"/>
</dbReference>
<accession>K0UAW5</accession>
<feature type="transmembrane region" description="Helical" evidence="1">
    <location>
        <begin position="201"/>
        <end position="220"/>
    </location>
</feature>
<dbReference type="eggNOG" id="COG1280">
    <property type="taxonomic scope" value="Bacteria"/>
</dbReference>
<evidence type="ECO:0000256" key="1">
    <source>
        <dbReference type="SAM" id="Phobius"/>
    </source>
</evidence>
<name>K0UAW5_MYCVA</name>
<keyword evidence="1" id="KW-1133">Transmembrane helix</keyword>
<dbReference type="AlphaFoldDB" id="K0UAW5"/>
<dbReference type="EMBL" id="ALQA01000119">
    <property type="protein sequence ID" value="EJZ04432.1"/>
    <property type="molecule type" value="Genomic_DNA"/>
</dbReference>
<comment type="caution">
    <text evidence="2">The sequence shown here is derived from an EMBL/GenBank/DDBJ whole genome shotgun (WGS) entry which is preliminary data.</text>
</comment>
<evidence type="ECO:0000313" key="2">
    <source>
        <dbReference type="EMBL" id="EJZ04432.1"/>
    </source>
</evidence>
<evidence type="ECO:0000313" key="3">
    <source>
        <dbReference type="Proteomes" id="UP000006072"/>
    </source>
</evidence>
<protein>
    <submittedName>
        <fullName evidence="2">Uncharacterized protein</fullName>
    </submittedName>
</protein>
<organism evidence="2 3">
    <name type="scientific">Mycolicibacterium vaccae ATCC 25954</name>
    <dbReference type="NCBI Taxonomy" id="1194972"/>
    <lineage>
        <taxon>Bacteria</taxon>
        <taxon>Bacillati</taxon>
        <taxon>Actinomycetota</taxon>
        <taxon>Actinomycetes</taxon>
        <taxon>Mycobacteriales</taxon>
        <taxon>Mycobacteriaceae</taxon>
        <taxon>Mycolicibacterium</taxon>
    </lineage>
</organism>
<dbReference type="HOGENOM" id="CLU_101744_0_0_11"/>
<feature type="transmembrane region" description="Helical" evidence="1">
    <location>
        <begin position="119"/>
        <end position="144"/>
    </location>
</feature>
<dbReference type="InterPro" id="IPR021315">
    <property type="entry name" value="Gap/Sap"/>
</dbReference>
<dbReference type="RefSeq" id="WP_003932933.1">
    <property type="nucleotide sequence ID" value="NZ_JH814697.1"/>
</dbReference>
<dbReference type="Proteomes" id="UP000006072">
    <property type="component" value="Unassembled WGS sequence"/>
</dbReference>
<feature type="transmembrane region" description="Helical" evidence="1">
    <location>
        <begin position="79"/>
        <end position="98"/>
    </location>
</feature>
<sequence length="225" mass="23470">MPGNWGSILTELIPLALVIALSPLSIIPAVLVLRSAHPRPTGLAFLAGWLLGLTVLTGLFLQLSSLIGGGGGHPPGWASWLRVVVGAALIAFGAYRWIMRRKSEHMPGWLTRMSALTPGKAGGMAVALTVLNPKVLLICVAAGLAIGSAGLTSPSVWFAVIWFVAVAGVTVAAPILGYAISGQRLDPALTRLNEWMERQHAALLAAILVVIGAMVLYKGIHALLG</sequence>
<keyword evidence="1" id="KW-0472">Membrane</keyword>
<feature type="transmembrane region" description="Helical" evidence="1">
    <location>
        <begin position="156"/>
        <end position="180"/>
    </location>
</feature>
<gene>
    <name evidence="2" type="ORF">MVAC_28933</name>
</gene>
<reference evidence="2 3" key="1">
    <citation type="journal article" date="2012" name="J. Bacteriol.">
        <title>Complete Genome Sequence of Mycobacterium vaccae Type Strain ATCC 25954.</title>
        <authorList>
            <person name="Ho Y.S."/>
            <person name="Adroub S.A."/>
            <person name="Abadi M."/>
            <person name="Al Alwan B."/>
            <person name="Alkhateeb R."/>
            <person name="Gao G."/>
            <person name="Ragab A."/>
            <person name="Ali S."/>
            <person name="van Soolingen D."/>
            <person name="Bitter W."/>
            <person name="Pain A."/>
            <person name="Abdallah A.M."/>
        </authorList>
    </citation>
    <scope>NUCLEOTIDE SEQUENCE [LARGE SCALE GENOMIC DNA]</scope>
    <source>
        <strain evidence="2 3">ATCC 25954</strain>
    </source>
</reference>
<dbReference type="PATRIC" id="fig|1194972.3.peg.5733"/>
<feature type="transmembrane region" description="Helical" evidence="1">
    <location>
        <begin position="45"/>
        <end position="67"/>
    </location>
</feature>
<feature type="transmembrane region" description="Helical" evidence="1">
    <location>
        <begin position="12"/>
        <end position="33"/>
    </location>
</feature>
<proteinExistence type="predicted"/>